<dbReference type="InterPro" id="IPR028973">
    <property type="entry name" value="PhnB-like"/>
</dbReference>
<dbReference type="EMBL" id="FRAM01000002">
    <property type="protein sequence ID" value="SHK26046.1"/>
    <property type="molecule type" value="Genomic_DNA"/>
</dbReference>
<dbReference type="AlphaFoldDB" id="A0A1M6R0Y6"/>
<name>A0A1M6R0Y6_9FLAO</name>
<accession>A0A1M6R0Y6</accession>
<sequence length="134" mass="15580">MKTLVAYFTIKGRTEEALKFYEDCFGGQTIFVQRYSETPYQVSEAYKNKIAHAEFKAENVHFYISDGFEKEEISFGNGIGMTVNFDNPDEQKSVFEKLKIDGNVTFDFFQTTIDTNLVCVIDKFGVHWYLNYVK</sequence>
<organism evidence="2 3">
    <name type="scientific">Epilithonimonas mollis</name>
    <dbReference type="NCBI Taxonomy" id="216903"/>
    <lineage>
        <taxon>Bacteria</taxon>
        <taxon>Pseudomonadati</taxon>
        <taxon>Bacteroidota</taxon>
        <taxon>Flavobacteriia</taxon>
        <taxon>Flavobacteriales</taxon>
        <taxon>Weeksellaceae</taxon>
        <taxon>Chryseobacterium group</taxon>
        <taxon>Epilithonimonas</taxon>
    </lineage>
</organism>
<dbReference type="Pfam" id="PF06983">
    <property type="entry name" value="3-dmu-9_3-mt"/>
    <property type="match status" value="1"/>
</dbReference>
<dbReference type="OrthoDB" id="9795306at2"/>
<dbReference type="PANTHER" id="PTHR33990">
    <property type="entry name" value="PROTEIN YJDN-RELATED"/>
    <property type="match status" value="1"/>
</dbReference>
<dbReference type="PANTHER" id="PTHR33990:SF1">
    <property type="entry name" value="PROTEIN YJDN"/>
    <property type="match status" value="1"/>
</dbReference>
<feature type="domain" description="PhnB-like" evidence="1">
    <location>
        <begin position="10"/>
        <end position="129"/>
    </location>
</feature>
<protein>
    <submittedName>
        <fullName evidence="2">PhnB protein</fullName>
    </submittedName>
</protein>
<evidence type="ECO:0000313" key="2">
    <source>
        <dbReference type="EMBL" id="SHK26046.1"/>
    </source>
</evidence>
<evidence type="ECO:0000259" key="1">
    <source>
        <dbReference type="Pfam" id="PF06983"/>
    </source>
</evidence>
<dbReference type="Proteomes" id="UP000184498">
    <property type="component" value="Unassembled WGS sequence"/>
</dbReference>
<dbReference type="Gene3D" id="3.10.180.10">
    <property type="entry name" value="2,3-Dihydroxybiphenyl 1,2-Dioxygenase, domain 1"/>
    <property type="match status" value="1"/>
</dbReference>
<dbReference type="SUPFAM" id="SSF54593">
    <property type="entry name" value="Glyoxalase/Bleomycin resistance protein/Dihydroxybiphenyl dioxygenase"/>
    <property type="match status" value="1"/>
</dbReference>
<dbReference type="InterPro" id="IPR029068">
    <property type="entry name" value="Glyas_Bleomycin-R_OHBP_Dase"/>
</dbReference>
<dbReference type="STRING" id="216903.SAMN05444371_1623"/>
<reference evidence="3" key="1">
    <citation type="submission" date="2016-11" db="EMBL/GenBank/DDBJ databases">
        <authorList>
            <person name="Varghese N."/>
            <person name="Submissions S."/>
        </authorList>
    </citation>
    <scope>NUCLEOTIDE SEQUENCE [LARGE SCALE GENOMIC DNA]</scope>
    <source>
        <strain evidence="3">DSM 18016</strain>
    </source>
</reference>
<dbReference type="RefSeq" id="WP_072997310.1">
    <property type="nucleotide sequence ID" value="NZ_FRAM01000002.1"/>
</dbReference>
<proteinExistence type="predicted"/>
<keyword evidence="3" id="KW-1185">Reference proteome</keyword>
<evidence type="ECO:0000313" key="3">
    <source>
        <dbReference type="Proteomes" id="UP000184498"/>
    </source>
</evidence>
<gene>
    <name evidence="2" type="ORF">SAMN05444371_1623</name>
</gene>